<accession>A0AAV4NXU7</accession>
<name>A0AAV4NXU7_CAEEX</name>
<feature type="region of interest" description="Disordered" evidence="1">
    <location>
        <begin position="58"/>
        <end position="85"/>
    </location>
</feature>
<organism evidence="2 3">
    <name type="scientific">Caerostris extrusa</name>
    <name type="common">Bark spider</name>
    <name type="synonym">Caerostris bankana</name>
    <dbReference type="NCBI Taxonomy" id="172846"/>
    <lineage>
        <taxon>Eukaryota</taxon>
        <taxon>Metazoa</taxon>
        <taxon>Ecdysozoa</taxon>
        <taxon>Arthropoda</taxon>
        <taxon>Chelicerata</taxon>
        <taxon>Arachnida</taxon>
        <taxon>Araneae</taxon>
        <taxon>Araneomorphae</taxon>
        <taxon>Entelegynae</taxon>
        <taxon>Araneoidea</taxon>
        <taxon>Araneidae</taxon>
        <taxon>Caerostris</taxon>
    </lineage>
</organism>
<evidence type="ECO:0000313" key="2">
    <source>
        <dbReference type="EMBL" id="GIX89767.1"/>
    </source>
</evidence>
<feature type="compositionally biased region" description="Basic residues" evidence="1">
    <location>
        <begin position="58"/>
        <end position="70"/>
    </location>
</feature>
<comment type="caution">
    <text evidence="2">The sequence shown here is derived from an EMBL/GenBank/DDBJ whole genome shotgun (WGS) entry which is preliminary data.</text>
</comment>
<keyword evidence="3" id="KW-1185">Reference proteome</keyword>
<gene>
    <name evidence="2" type="primary">AVEN_178818_1</name>
    <name evidence="2" type="ORF">CEXT_629281</name>
</gene>
<evidence type="ECO:0000256" key="1">
    <source>
        <dbReference type="SAM" id="MobiDB-lite"/>
    </source>
</evidence>
<evidence type="ECO:0000313" key="3">
    <source>
        <dbReference type="Proteomes" id="UP001054945"/>
    </source>
</evidence>
<dbReference type="Proteomes" id="UP001054945">
    <property type="component" value="Unassembled WGS sequence"/>
</dbReference>
<sequence>MPSTSSPLPLRLDTRKTLKPHLCPPVRLMQTSVIRLFIPHWITAAIDRKTDFSYAHRFGRQRGRKRRGGHRRDERPLRERPLVSSDVEAGSEEDEYFKPIKKLCMAPSRPSAPPVPVAAPSSKPLSSFFIKDILSHKPASIQRTLSTDVRGIVRPWDLDSSTGSRRRPARRTMIRGRRDPRAIRPRALLWLTLTRRRWTRSLK</sequence>
<feature type="compositionally biased region" description="Basic and acidic residues" evidence="1">
    <location>
        <begin position="71"/>
        <end position="81"/>
    </location>
</feature>
<protein>
    <submittedName>
        <fullName evidence="2">Uncharacterized protein</fullName>
    </submittedName>
</protein>
<reference evidence="2 3" key="1">
    <citation type="submission" date="2021-06" db="EMBL/GenBank/DDBJ databases">
        <title>Caerostris extrusa draft genome.</title>
        <authorList>
            <person name="Kono N."/>
            <person name="Arakawa K."/>
        </authorList>
    </citation>
    <scope>NUCLEOTIDE SEQUENCE [LARGE SCALE GENOMIC DNA]</scope>
</reference>
<dbReference type="EMBL" id="BPLR01003886">
    <property type="protein sequence ID" value="GIX89767.1"/>
    <property type="molecule type" value="Genomic_DNA"/>
</dbReference>
<dbReference type="AlphaFoldDB" id="A0AAV4NXU7"/>
<proteinExistence type="predicted"/>